<feature type="chain" id="PRO_5047423696" evidence="1">
    <location>
        <begin position="21"/>
        <end position="457"/>
    </location>
</feature>
<comment type="caution">
    <text evidence="2">The sequence shown here is derived from an EMBL/GenBank/DDBJ whole genome shotgun (WGS) entry which is preliminary data.</text>
</comment>
<reference evidence="3" key="1">
    <citation type="journal article" date="2019" name="Int. J. Syst. Evol. Microbiol.">
        <title>The Global Catalogue of Microorganisms (GCM) 10K type strain sequencing project: providing services to taxonomists for standard genome sequencing and annotation.</title>
        <authorList>
            <consortium name="The Broad Institute Genomics Platform"/>
            <consortium name="The Broad Institute Genome Sequencing Center for Infectious Disease"/>
            <person name="Wu L."/>
            <person name="Ma J."/>
        </authorList>
    </citation>
    <scope>NUCLEOTIDE SEQUENCE [LARGE SCALE GENOMIC DNA]</scope>
    <source>
        <strain evidence="3">KCTC 22437</strain>
    </source>
</reference>
<proteinExistence type="predicted"/>
<keyword evidence="3" id="KW-1185">Reference proteome</keyword>
<organism evidence="2 3">
    <name type="scientific">Mucilaginibacter ximonensis</name>
    <dbReference type="NCBI Taxonomy" id="538021"/>
    <lineage>
        <taxon>Bacteria</taxon>
        <taxon>Pseudomonadati</taxon>
        <taxon>Bacteroidota</taxon>
        <taxon>Sphingobacteriia</taxon>
        <taxon>Sphingobacteriales</taxon>
        <taxon>Sphingobacteriaceae</taxon>
        <taxon>Mucilaginibacter</taxon>
    </lineage>
</organism>
<name>A0ABW5YG09_9SPHI</name>
<evidence type="ECO:0000256" key="1">
    <source>
        <dbReference type="SAM" id="SignalP"/>
    </source>
</evidence>
<dbReference type="RefSeq" id="WP_377188767.1">
    <property type="nucleotide sequence ID" value="NZ_JBHUPD010000004.1"/>
</dbReference>
<evidence type="ECO:0000313" key="3">
    <source>
        <dbReference type="Proteomes" id="UP001597557"/>
    </source>
</evidence>
<dbReference type="Proteomes" id="UP001597557">
    <property type="component" value="Unassembled WGS sequence"/>
</dbReference>
<sequence length="457" mass="53191">MKKIAICIFLCLMTGLHAFAQQVKLTDISKIELISSSPFWVGASLHVVEVLPEGKVWNSYQRARYFNYPKPIRDSVRRFLKVVPEKDIKQLLVYINHPDTAIKLKQFKIQAKALVGLIDTLKEFARSSLKTRHDKSDSLTANLTARQKAYYIKMTTSKQAVNDATLKALRPLFNDDRSYYNMIFTYKDKHKDTVSAYVNDSHLYHLPWQIKNKNNYNPHLSELFETILGEEDFAKHEMDRLVFNIAFELNGRWVLTEALWEDYKTHYPFNYKNLSKTLEPAYFYSSRSGYFKSSLLPFNLQLRFSFTLGDTLKTKLYNAVEEQMVNSYKKGNFFFDYLKHHSTSIAFVNSISQKTVEGVKAIYPSITKYNYHDIKFISVLFDYYRAWDSKKNSGWLLLPDGKMILLFCSDVLIQEGDKIFAGLKPAGWNKHRNYCIVYDNKGNKITGGEIPVKIDLN</sequence>
<dbReference type="EMBL" id="JBHUPD010000004">
    <property type="protein sequence ID" value="MFD2874319.1"/>
    <property type="molecule type" value="Genomic_DNA"/>
</dbReference>
<feature type="signal peptide" evidence="1">
    <location>
        <begin position="1"/>
        <end position="20"/>
    </location>
</feature>
<evidence type="ECO:0000313" key="2">
    <source>
        <dbReference type="EMBL" id="MFD2874319.1"/>
    </source>
</evidence>
<keyword evidence="1" id="KW-0732">Signal</keyword>
<gene>
    <name evidence="2" type="ORF">ACFS5N_17690</name>
</gene>
<accession>A0ABW5YG09</accession>
<protein>
    <submittedName>
        <fullName evidence="2">Uncharacterized protein</fullName>
    </submittedName>
</protein>